<dbReference type="Proteomes" id="UP001310594">
    <property type="component" value="Unassembled WGS sequence"/>
</dbReference>
<name>A0AAN7WGW9_9PEZI</name>
<reference evidence="2" key="1">
    <citation type="submission" date="2023-08" db="EMBL/GenBank/DDBJ databases">
        <title>Black Yeasts Isolated from many extreme environments.</title>
        <authorList>
            <person name="Coleine C."/>
            <person name="Stajich J.E."/>
            <person name="Selbmann L."/>
        </authorList>
    </citation>
    <scope>NUCLEOTIDE SEQUENCE</scope>
    <source>
        <strain evidence="2">CCFEE 5810</strain>
    </source>
</reference>
<proteinExistence type="predicted"/>
<accession>A0AAN7WGW9</accession>
<comment type="caution">
    <text evidence="2">The sequence shown here is derived from an EMBL/GenBank/DDBJ whole genome shotgun (WGS) entry which is preliminary data.</text>
</comment>
<dbReference type="AlphaFoldDB" id="A0AAN7WGW9"/>
<evidence type="ECO:0000256" key="1">
    <source>
        <dbReference type="SAM" id="MobiDB-lite"/>
    </source>
</evidence>
<organism evidence="2 3">
    <name type="scientific">Elasticomyces elasticus</name>
    <dbReference type="NCBI Taxonomy" id="574655"/>
    <lineage>
        <taxon>Eukaryota</taxon>
        <taxon>Fungi</taxon>
        <taxon>Dikarya</taxon>
        <taxon>Ascomycota</taxon>
        <taxon>Pezizomycotina</taxon>
        <taxon>Dothideomycetes</taxon>
        <taxon>Dothideomycetidae</taxon>
        <taxon>Mycosphaerellales</taxon>
        <taxon>Teratosphaeriaceae</taxon>
        <taxon>Elasticomyces</taxon>
    </lineage>
</organism>
<protein>
    <submittedName>
        <fullName evidence="2">Uncharacterized protein</fullName>
    </submittedName>
</protein>
<evidence type="ECO:0000313" key="2">
    <source>
        <dbReference type="EMBL" id="KAK5705197.1"/>
    </source>
</evidence>
<sequence length="164" mass="19150">MFKLEKGEDLHFTCYTQTGFQSDYKTTCERIVNDSLQTGRPPASIYLDVVQSISTLLTCVELQEPNEKYHEIRRNKVDYSGVFRNVWTCGVELLTCYSQPEGWWVELKKEADGLKSLVEEYRKQMEAEPWNIRREAGADDETVEESNPALREERRDGPHPEIRK</sequence>
<dbReference type="EMBL" id="JAVRQU010000003">
    <property type="protein sequence ID" value="KAK5705197.1"/>
    <property type="molecule type" value="Genomic_DNA"/>
</dbReference>
<feature type="compositionally biased region" description="Basic and acidic residues" evidence="1">
    <location>
        <begin position="150"/>
        <end position="164"/>
    </location>
</feature>
<evidence type="ECO:0000313" key="3">
    <source>
        <dbReference type="Proteomes" id="UP001310594"/>
    </source>
</evidence>
<feature type="region of interest" description="Disordered" evidence="1">
    <location>
        <begin position="132"/>
        <end position="164"/>
    </location>
</feature>
<gene>
    <name evidence="2" type="ORF">LTR97_002314</name>
</gene>